<name>A0A0F7L8H2_9VIRU</name>
<reference evidence="1" key="1">
    <citation type="journal article" date="2015" name="Front. Microbiol.">
        <title>Combining genomic sequencing methods to explore viral diversity and reveal potential virus-host interactions.</title>
        <authorList>
            <person name="Chow C.E."/>
            <person name="Winget D.M."/>
            <person name="White R.A.III."/>
            <person name="Hallam S.J."/>
            <person name="Suttle C.A."/>
        </authorList>
    </citation>
    <scope>NUCLEOTIDE SEQUENCE</scope>
    <source>
        <strain evidence="1">Oxic1_4</strain>
    </source>
</reference>
<organism evidence="1">
    <name type="scientific">uncultured marine virus</name>
    <dbReference type="NCBI Taxonomy" id="186617"/>
    <lineage>
        <taxon>Viruses</taxon>
        <taxon>environmental samples</taxon>
    </lineage>
</organism>
<dbReference type="EMBL" id="KR029599">
    <property type="protein sequence ID" value="AKH47848.1"/>
    <property type="molecule type" value="Genomic_DNA"/>
</dbReference>
<accession>A0A0F7L8H2</accession>
<sequence>MCVWFLGRANISCFTFIVSKSGGKFFNQKPVALLSVCPNIQGCTICDCLLPMISRA</sequence>
<proteinExistence type="predicted"/>
<evidence type="ECO:0000313" key="1">
    <source>
        <dbReference type="EMBL" id="AKH47848.1"/>
    </source>
</evidence>
<protein>
    <submittedName>
        <fullName evidence="1">Uncharacterized protein</fullName>
    </submittedName>
</protein>
<reference evidence="1" key="2">
    <citation type="submission" date="2015-03" db="EMBL/GenBank/DDBJ databases">
        <authorList>
            <person name="Chow C.-E.T."/>
            <person name="Winget D.M."/>
            <person name="White R.A.III."/>
            <person name="Hallam S.J."/>
            <person name="Suttle C.A."/>
        </authorList>
    </citation>
    <scope>NUCLEOTIDE SEQUENCE</scope>
    <source>
        <strain evidence="1">Oxic1_4</strain>
    </source>
</reference>